<evidence type="ECO:0000256" key="6">
    <source>
        <dbReference type="SAM" id="Coils"/>
    </source>
</evidence>
<dbReference type="AlphaFoldDB" id="A0A2M9CG19"/>
<keyword evidence="6" id="KW-0175">Coiled coil</keyword>
<keyword evidence="3 8" id="KW-0812">Transmembrane</keyword>
<feature type="coiled-coil region" evidence="6">
    <location>
        <begin position="96"/>
        <end position="123"/>
    </location>
</feature>
<protein>
    <submittedName>
        <fullName evidence="10">Phospholipase D-like protein</fullName>
    </submittedName>
</protein>
<name>A0A2M9CG19_9MICO</name>
<dbReference type="EMBL" id="PGFF01000001">
    <property type="protein sequence ID" value="PJJ70829.1"/>
    <property type="molecule type" value="Genomic_DNA"/>
</dbReference>
<keyword evidence="5 8" id="KW-0472">Membrane</keyword>
<organism evidence="10 11">
    <name type="scientific">Diaminobutyricimonas aerilata</name>
    <dbReference type="NCBI Taxonomy" id="1162967"/>
    <lineage>
        <taxon>Bacteria</taxon>
        <taxon>Bacillati</taxon>
        <taxon>Actinomycetota</taxon>
        <taxon>Actinomycetes</taxon>
        <taxon>Micrococcales</taxon>
        <taxon>Microbacteriaceae</taxon>
        <taxon>Diaminobutyricimonas</taxon>
    </lineage>
</organism>
<evidence type="ECO:0000256" key="5">
    <source>
        <dbReference type="ARBA" id="ARBA00023136"/>
    </source>
</evidence>
<evidence type="ECO:0000256" key="1">
    <source>
        <dbReference type="ARBA" id="ARBA00004651"/>
    </source>
</evidence>
<dbReference type="InterPro" id="IPR027379">
    <property type="entry name" value="CLS_N"/>
</dbReference>
<accession>A0A2M9CG19</accession>
<evidence type="ECO:0000313" key="10">
    <source>
        <dbReference type="EMBL" id="PJJ70829.1"/>
    </source>
</evidence>
<evidence type="ECO:0000256" key="7">
    <source>
        <dbReference type="SAM" id="MobiDB-lite"/>
    </source>
</evidence>
<comment type="caution">
    <text evidence="10">The sequence shown here is derived from an EMBL/GenBank/DDBJ whole genome shotgun (WGS) entry which is preliminary data.</text>
</comment>
<feature type="transmembrane region" description="Helical" evidence="8">
    <location>
        <begin position="6"/>
        <end position="25"/>
    </location>
</feature>
<evidence type="ECO:0000256" key="8">
    <source>
        <dbReference type="SAM" id="Phobius"/>
    </source>
</evidence>
<comment type="subcellular location">
    <subcellularLocation>
        <location evidence="1">Cell membrane</location>
        <topology evidence="1">Multi-pass membrane protein</topology>
    </subcellularLocation>
</comment>
<dbReference type="GO" id="GO:0005886">
    <property type="term" value="C:plasma membrane"/>
    <property type="evidence" value="ECO:0007669"/>
    <property type="project" value="UniProtKB-SubCell"/>
</dbReference>
<evidence type="ECO:0000256" key="4">
    <source>
        <dbReference type="ARBA" id="ARBA00022989"/>
    </source>
</evidence>
<gene>
    <name evidence="10" type="ORF">CLV46_0358</name>
</gene>
<reference evidence="10 11" key="1">
    <citation type="submission" date="2017-11" db="EMBL/GenBank/DDBJ databases">
        <title>Genomic Encyclopedia of Archaeal and Bacterial Type Strains, Phase II (KMG-II): From Individual Species to Whole Genera.</title>
        <authorList>
            <person name="Goeker M."/>
        </authorList>
    </citation>
    <scope>NUCLEOTIDE SEQUENCE [LARGE SCALE GENOMIC DNA]</scope>
    <source>
        <strain evidence="10 11">DSM 27393</strain>
    </source>
</reference>
<keyword evidence="4 8" id="KW-1133">Transmembrane helix</keyword>
<proteinExistence type="predicted"/>
<evidence type="ECO:0000313" key="11">
    <source>
        <dbReference type="Proteomes" id="UP000228758"/>
    </source>
</evidence>
<feature type="domain" description="Cardiolipin synthase N-terminal" evidence="9">
    <location>
        <begin position="15"/>
        <end position="59"/>
    </location>
</feature>
<dbReference type="Proteomes" id="UP000228758">
    <property type="component" value="Unassembled WGS sequence"/>
</dbReference>
<feature type="compositionally biased region" description="Basic and acidic residues" evidence="7">
    <location>
        <begin position="72"/>
        <end position="82"/>
    </location>
</feature>
<evidence type="ECO:0000256" key="2">
    <source>
        <dbReference type="ARBA" id="ARBA00022475"/>
    </source>
</evidence>
<feature type="transmembrane region" description="Helical" evidence="8">
    <location>
        <begin position="37"/>
        <end position="57"/>
    </location>
</feature>
<feature type="region of interest" description="Disordered" evidence="7">
    <location>
        <begin position="63"/>
        <end position="89"/>
    </location>
</feature>
<keyword evidence="11" id="KW-1185">Reference proteome</keyword>
<sequence>MWGVYLLFSALILLLVIGALVDIIARDDGQVRHLPKMAWVLLVVFLPLVGSIVWFLVGREWSRPQPAVPFGDPRRAEARRPDSAPAPGSTEAQLAALEAEIAATEREERIRRLEAELEAKRRRTAGE</sequence>
<evidence type="ECO:0000256" key="3">
    <source>
        <dbReference type="ARBA" id="ARBA00022692"/>
    </source>
</evidence>
<dbReference type="Pfam" id="PF13396">
    <property type="entry name" value="PLDc_N"/>
    <property type="match status" value="1"/>
</dbReference>
<evidence type="ECO:0000259" key="9">
    <source>
        <dbReference type="Pfam" id="PF13396"/>
    </source>
</evidence>
<keyword evidence="2" id="KW-1003">Cell membrane</keyword>